<evidence type="ECO:0000313" key="10">
    <source>
        <dbReference type="Proteomes" id="UP000242180"/>
    </source>
</evidence>
<name>A0A1X2H1X0_SYNRA</name>
<keyword evidence="10" id="KW-1185">Reference proteome</keyword>
<dbReference type="Pfam" id="PF07690">
    <property type="entry name" value="MFS_1"/>
    <property type="match status" value="1"/>
</dbReference>
<comment type="caution">
    <text evidence="9">The sequence shown here is derived from an EMBL/GenBank/DDBJ whole genome shotgun (WGS) entry which is preliminary data.</text>
</comment>
<dbReference type="AlphaFoldDB" id="A0A1X2H1X0"/>
<feature type="region of interest" description="Disordered" evidence="6">
    <location>
        <begin position="1"/>
        <end position="28"/>
    </location>
</feature>
<dbReference type="CDD" id="cd17323">
    <property type="entry name" value="MFS_Tpo1_MDR_like"/>
    <property type="match status" value="1"/>
</dbReference>
<feature type="transmembrane region" description="Helical" evidence="7">
    <location>
        <begin position="389"/>
        <end position="416"/>
    </location>
</feature>
<evidence type="ECO:0000256" key="2">
    <source>
        <dbReference type="ARBA" id="ARBA00022448"/>
    </source>
</evidence>
<dbReference type="OMA" id="NTVIFCC"/>
<dbReference type="PROSITE" id="PS50850">
    <property type="entry name" value="MFS"/>
    <property type="match status" value="1"/>
</dbReference>
<dbReference type="SUPFAM" id="SSF103473">
    <property type="entry name" value="MFS general substrate transporter"/>
    <property type="match status" value="1"/>
</dbReference>
<feature type="domain" description="Major facilitator superfamily (MFS) profile" evidence="8">
    <location>
        <begin position="76"/>
        <end position="481"/>
    </location>
</feature>
<feature type="transmembrane region" description="Helical" evidence="7">
    <location>
        <begin position="428"/>
        <end position="445"/>
    </location>
</feature>
<feature type="compositionally biased region" description="Polar residues" evidence="6">
    <location>
        <begin position="14"/>
        <end position="28"/>
    </location>
</feature>
<dbReference type="GO" id="GO:0022857">
    <property type="term" value="F:transmembrane transporter activity"/>
    <property type="evidence" value="ECO:0007669"/>
    <property type="project" value="InterPro"/>
</dbReference>
<evidence type="ECO:0000256" key="4">
    <source>
        <dbReference type="ARBA" id="ARBA00022989"/>
    </source>
</evidence>
<accession>A0A1X2H1X0</accession>
<keyword evidence="3 7" id="KW-0812">Transmembrane</keyword>
<sequence length="533" mass="57707">MTSQIDSIQCGVSKEQTPIRSTGTVADSSSITVQDEHVPSLTDEPKSKTGWFSFLIGDIHTDDDPMALSNARKQMIIFVVALSGISGPLGSMIYMPGLLSVASDLDTTSAAVNGTVSSYVVFMGVAPLIWASLSDFYGRKRMYLLSILLSIVAAIICARAVNIAMLIVFRALQSAGASASQTLGAGVIADTIPVARRGRAYGFFYIGPLIGPVIGPTIGGFLCQYLGWRSTFYFLAILGAVLFALVAVFLPETLRKKKDVENKQAAHSVFRAFAPMIGMLGDPTILVITAYSTVIFGCLYLLNPTITDTFQTLYGYNEWQVGLCYLAFGVGLMVGSVLAGQYSDYMLRRLRAKNQGKVIAEMRLRAAVPSFFLIPAGYLIYGWTTQKAIGVYAPIIGLFVYALGQMSAFTPSNVYLVDSQPGRSASAVGINNCFRSIVAAIVTIFSTDALHNLGPGILYTIVAAVNIVNIVFVVIAMIFGQRWREAYDHKKRQNQGEVQAEKPPLTTVEAADENHRDMEHTMLARTGSRHSVV</sequence>
<organism evidence="9 10">
    <name type="scientific">Syncephalastrum racemosum</name>
    <name type="common">Filamentous fungus</name>
    <dbReference type="NCBI Taxonomy" id="13706"/>
    <lineage>
        <taxon>Eukaryota</taxon>
        <taxon>Fungi</taxon>
        <taxon>Fungi incertae sedis</taxon>
        <taxon>Mucoromycota</taxon>
        <taxon>Mucoromycotina</taxon>
        <taxon>Mucoromycetes</taxon>
        <taxon>Mucorales</taxon>
        <taxon>Syncephalastraceae</taxon>
        <taxon>Syncephalastrum</taxon>
    </lineage>
</organism>
<feature type="transmembrane region" description="Helical" evidence="7">
    <location>
        <begin position="272"/>
        <end position="302"/>
    </location>
</feature>
<dbReference type="GO" id="GO:0005886">
    <property type="term" value="C:plasma membrane"/>
    <property type="evidence" value="ECO:0007669"/>
    <property type="project" value="TreeGrafter"/>
</dbReference>
<reference evidence="9 10" key="1">
    <citation type="submission" date="2016-07" db="EMBL/GenBank/DDBJ databases">
        <title>Pervasive Adenine N6-methylation of Active Genes in Fungi.</title>
        <authorList>
            <consortium name="DOE Joint Genome Institute"/>
            <person name="Mondo S.J."/>
            <person name="Dannebaum R.O."/>
            <person name="Kuo R.C."/>
            <person name="Labutti K."/>
            <person name="Haridas S."/>
            <person name="Kuo A."/>
            <person name="Salamov A."/>
            <person name="Ahrendt S.R."/>
            <person name="Lipzen A."/>
            <person name="Sullivan W."/>
            <person name="Andreopoulos W.B."/>
            <person name="Clum A."/>
            <person name="Lindquist E."/>
            <person name="Daum C."/>
            <person name="Ramamoorthy G.K."/>
            <person name="Gryganskyi A."/>
            <person name="Culley D."/>
            <person name="Magnuson J.K."/>
            <person name="James T.Y."/>
            <person name="O'Malley M.A."/>
            <person name="Stajich J.E."/>
            <person name="Spatafora J.W."/>
            <person name="Visel A."/>
            <person name="Grigoriev I.V."/>
        </authorList>
    </citation>
    <scope>NUCLEOTIDE SEQUENCE [LARGE SCALE GENOMIC DNA]</scope>
    <source>
        <strain evidence="9 10">NRRL 2496</strain>
    </source>
</reference>
<evidence type="ECO:0000259" key="8">
    <source>
        <dbReference type="PROSITE" id="PS50850"/>
    </source>
</evidence>
<evidence type="ECO:0000256" key="1">
    <source>
        <dbReference type="ARBA" id="ARBA00004141"/>
    </source>
</evidence>
<evidence type="ECO:0000313" key="9">
    <source>
        <dbReference type="EMBL" id="ORY91427.1"/>
    </source>
</evidence>
<keyword evidence="4 7" id="KW-1133">Transmembrane helix</keyword>
<dbReference type="PANTHER" id="PTHR23502">
    <property type="entry name" value="MAJOR FACILITATOR SUPERFAMILY"/>
    <property type="match status" value="1"/>
</dbReference>
<dbReference type="InterPro" id="IPR020846">
    <property type="entry name" value="MFS_dom"/>
</dbReference>
<dbReference type="InParanoid" id="A0A1X2H1X0"/>
<feature type="transmembrane region" description="Helical" evidence="7">
    <location>
        <begin position="116"/>
        <end position="133"/>
    </location>
</feature>
<feature type="transmembrane region" description="Helical" evidence="7">
    <location>
        <begin position="175"/>
        <end position="195"/>
    </location>
</feature>
<proteinExistence type="predicted"/>
<evidence type="ECO:0000256" key="3">
    <source>
        <dbReference type="ARBA" id="ARBA00022692"/>
    </source>
</evidence>
<dbReference type="FunFam" id="1.20.1250.20:FF:000172">
    <property type="entry name" value="MFS multidrug resistance transporter"/>
    <property type="match status" value="1"/>
</dbReference>
<feature type="transmembrane region" description="Helical" evidence="7">
    <location>
        <begin position="202"/>
        <end position="227"/>
    </location>
</feature>
<dbReference type="Gene3D" id="1.20.1720.10">
    <property type="entry name" value="Multidrug resistance protein D"/>
    <property type="match status" value="1"/>
</dbReference>
<keyword evidence="5 7" id="KW-0472">Membrane</keyword>
<feature type="transmembrane region" description="Helical" evidence="7">
    <location>
        <begin position="145"/>
        <end position="169"/>
    </location>
</feature>
<feature type="transmembrane region" description="Helical" evidence="7">
    <location>
        <begin position="364"/>
        <end position="383"/>
    </location>
</feature>
<gene>
    <name evidence="9" type="ORF">BCR43DRAFT_499094</name>
</gene>
<protein>
    <submittedName>
        <fullName evidence="9">Major facilitator superfamily domain-containing protein</fullName>
    </submittedName>
</protein>
<dbReference type="Proteomes" id="UP000242180">
    <property type="component" value="Unassembled WGS sequence"/>
</dbReference>
<evidence type="ECO:0000256" key="7">
    <source>
        <dbReference type="SAM" id="Phobius"/>
    </source>
</evidence>
<evidence type="ECO:0000256" key="6">
    <source>
        <dbReference type="SAM" id="MobiDB-lite"/>
    </source>
</evidence>
<dbReference type="STRING" id="13706.A0A1X2H1X0"/>
<dbReference type="PANTHER" id="PTHR23502:SF5">
    <property type="entry name" value="QUINIDINE RESISTANCE PROTEIN 3"/>
    <property type="match status" value="1"/>
</dbReference>
<dbReference type="InterPro" id="IPR011701">
    <property type="entry name" value="MFS"/>
</dbReference>
<feature type="transmembrane region" description="Helical" evidence="7">
    <location>
        <begin position="457"/>
        <end position="480"/>
    </location>
</feature>
<feature type="transmembrane region" description="Helical" evidence="7">
    <location>
        <begin position="233"/>
        <end position="251"/>
    </location>
</feature>
<dbReference type="InterPro" id="IPR036259">
    <property type="entry name" value="MFS_trans_sf"/>
</dbReference>
<evidence type="ECO:0000256" key="5">
    <source>
        <dbReference type="ARBA" id="ARBA00023136"/>
    </source>
</evidence>
<feature type="transmembrane region" description="Helical" evidence="7">
    <location>
        <begin position="322"/>
        <end position="343"/>
    </location>
</feature>
<keyword evidence="2" id="KW-0813">Transport</keyword>
<dbReference type="EMBL" id="MCGN01000011">
    <property type="protein sequence ID" value="ORY91427.1"/>
    <property type="molecule type" value="Genomic_DNA"/>
</dbReference>
<feature type="transmembrane region" description="Helical" evidence="7">
    <location>
        <begin position="75"/>
        <end position="96"/>
    </location>
</feature>
<dbReference type="OrthoDB" id="3936150at2759"/>
<comment type="subcellular location">
    <subcellularLocation>
        <location evidence="1">Membrane</location>
        <topology evidence="1">Multi-pass membrane protein</topology>
    </subcellularLocation>
</comment>